<name>A0A0D0DPC3_9AGAM</name>
<dbReference type="HOGENOM" id="CLU_1644254_0_0_1"/>
<proteinExistence type="predicted"/>
<keyword evidence="2" id="KW-1185">Reference proteome</keyword>
<accession>A0A0D0DPC3</accession>
<evidence type="ECO:0000313" key="1">
    <source>
        <dbReference type="EMBL" id="KIK93803.1"/>
    </source>
</evidence>
<sequence length="161" mass="18364">MGVVRNQDHQPGHYVKWSLVFKGTRYFLTSARMGKMRTRTQPVLNRPAAILQFALKLSAFRLRTSDLAGQAPSSQSKLNTSFRHHRYYGTYDTMRCEHRGSHAISGSEPHRYAGMQYLSSGCLAIRCTSLVCCLWDGQIARLPTIFLDEVRPWLEATKNRA</sequence>
<evidence type="ECO:0000313" key="2">
    <source>
        <dbReference type="Proteomes" id="UP000054538"/>
    </source>
</evidence>
<dbReference type="Proteomes" id="UP000054538">
    <property type="component" value="Unassembled WGS sequence"/>
</dbReference>
<reference evidence="1 2" key="1">
    <citation type="submission" date="2014-04" db="EMBL/GenBank/DDBJ databases">
        <authorList>
            <consortium name="DOE Joint Genome Institute"/>
            <person name="Kuo A."/>
            <person name="Kohler A."/>
            <person name="Jargeat P."/>
            <person name="Nagy L.G."/>
            <person name="Floudas D."/>
            <person name="Copeland A."/>
            <person name="Barry K.W."/>
            <person name="Cichocki N."/>
            <person name="Veneault-Fourrey C."/>
            <person name="LaButti K."/>
            <person name="Lindquist E.A."/>
            <person name="Lipzen A."/>
            <person name="Lundell T."/>
            <person name="Morin E."/>
            <person name="Murat C."/>
            <person name="Sun H."/>
            <person name="Tunlid A."/>
            <person name="Henrissat B."/>
            <person name="Grigoriev I.V."/>
            <person name="Hibbett D.S."/>
            <person name="Martin F."/>
            <person name="Nordberg H.P."/>
            <person name="Cantor M.N."/>
            <person name="Hua S.X."/>
        </authorList>
    </citation>
    <scope>NUCLEOTIDE SEQUENCE [LARGE SCALE GENOMIC DNA]</scope>
    <source>
        <strain evidence="1 2">Ve08.2h10</strain>
    </source>
</reference>
<gene>
    <name evidence="1" type="ORF">PAXRUDRAFT_492738</name>
</gene>
<reference evidence="2" key="2">
    <citation type="submission" date="2015-01" db="EMBL/GenBank/DDBJ databases">
        <title>Evolutionary Origins and Diversification of the Mycorrhizal Mutualists.</title>
        <authorList>
            <consortium name="DOE Joint Genome Institute"/>
            <consortium name="Mycorrhizal Genomics Consortium"/>
            <person name="Kohler A."/>
            <person name="Kuo A."/>
            <person name="Nagy L.G."/>
            <person name="Floudas D."/>
            <person name="Copeland A."/>
            <person name="Barry K.W."/>
            <person name="Cichocki N."/>
            <person name="Veneault-Fourrey C."/>
            <person name="LaButti K."/>
            <person name="Lindquist E.A."/>
            <person name="Lipzen A."/>
            <person name="Lundell T."/>
            <person name="Morin E."/>
            <person name="Murat C."/>
            <person name="Riley R."/>
            <person name="Ohm R."/>
            <person name="Sun H."/>
            <person name="Tunlid A."/>
            <person name="Henrissat B."/>
            <person name="Grigoriev I.V."/>
            <person name="Hibbett D.S."/>
            <person name="Martin F."/>
        </authorList>
    </citation>
    <scope>NUCLEOTIDE SEQUENCE [LARGE SCALE GENOMIC DNA]</scope>
    <source>
        <strain evidence="2">Ve08.2h10</strain>
    </source>
</reference>
<organism evidence="1 2">
    <name type="scientific">Paxillus rubicundulus Ve08.2h10</name>
    <dbReference type="NCBI Taxonomy" id="930991"/>
    <lineage>
        <taxon>Eukaryota</taxon>
        <taxon>Fungi</taxon>
        <taxon>Dikarya</taxon>
        <taxon>Basidiomycota</taxon>
        <taxon>Agaricomycotina</taxon>
        <taxon>Agaricomycetes</taxon>
        <taxon>Agaricomycetidae</taxon>
        <taxon>Boletales</taxon>
        <taxon>Paxilineae</taxon>
        <taxon>Paxillaceae</taxon>
        <taxon>Paxillus</taxon>
    </lineage>
</organism>
<protein>
    <submittedName>
        <fullName evidence="1">Uncharacterized protein</fullName>
    </submittedName>
</protein>
<dbReference type="EMBL" id="KN825153">
    <property type="protein sequence ID" value="KIK93803.1"/>
    <property type="molecule type" value="Genomic_DNA"/>
</dbReference>
<dbReference type="InParanoid" id="A0A0D0DPC3"/>
<dbReference type="AlphaFoldDB" id="A0A0D0DPC3"/>